<evidence type="ECO:0000259" key="5">
    <source>
        <dbReference type="Pfam" id="PF03328"/>
    </source>
</evidence>
<proteinExistence type="inferred from homology"/>
<evidence type="ECO:0000256" key="4">
    <source>
        <dbReference type="ARBA" id="ARBA00022842"/>
    </source>
</evidence>
<dbReference type="InterPro" id="IPR040442">
    <property type="entry name" value="Pyrv_kinase-like_dom_sf"/>
</dbReference>
<gene>
    <name evidence="6" type="ORF">WG926_18745</name>
</gene>
<dbReference type="PIRSF" id="PIRSF015582">
    <property type="entry name" value="Cit_lyase_B"/>
    <property type="match status" value="1"/>
</dbReference>
<evidence type="ECO:0000313" key="6">
    <source>
        <dbReference type="EMBL" id="MEN2990358.1"/>
    </source>
</evidence>
<evidence type="ECO:0000313" key="7">
    <source>
        <dbReference type="Proteomes" id="UP001413721"/>
    </source>
</evidence>
<organism evidence="6 7">
    <name type="scientific">Tistrella arctica</name>
    <dbReference type="NCBI Taxonomy" id="3133430"/>
    <lineage>
        <taxon>Bacteria</taxon>
        <taxon>Pseudomonadati</taxon>
        <taxon>Pseudomonadota</taxon>
        <taxon>Alphaproteobacteria</taxon>
        <taxon>Geminicoccales</taxon>
        <taxon>Geminicoccaceae</taxon>
        <taxon>Tistrella</taxon>
    </lineage>
</organism>
<reference evidence="6 7" key="1">
    <citation type="submission" date="2024-03" db="EMBL/GenBank/DDBJ databases">
        <title>High-quality draft genome sequencing of Tistrella sp. BH-R2-4.</title>
        <authorList>
            <person name="Dong C."/>
        </authorList>
    </citation>
    <scope>NUCLEOTIDE SEQUENCE [LARGE SCALE GENOMIC DNA]</scope>
    <source>
        <strain evidence="6 7">BH-R2-4</strain>
    </source>
</reference>
<dbReference type="EMBL" id="JBBKTW010000007">
    <property type="protein sequence ID" value="MEN2990358.1"/>
    <property type="molecule type" value="Genomic_DNA"/>
</dbReference>
<keyword evidence="7" id="KW-1185">Reference proteome</keyword>
<dbReference type="Gene3D" id="3.20.20.60">
    <property type="entry name" value="Phosphoenolpyruvate-binding domains"/>
    <property type="match status" value="1"/>
</dbReference>
<dbReference type="InterPro" id="IPR011206">
    <property type="entry name" value="Citrate_lyase_beta/mcl1/mcl2"/>
</dbReference>
<name>A0ABU9YNH3_9PROT</name>
<keyword evidence="3" id="KW-0479">Metal-binding</keyword>
<sequence>MKRDTVLRRSQLVTPAAKSGVIAKALASAADSVVLDLEDAVPADRKAEARSVLARALADATIRVGEVAVRINGLHTDWWLDDMRALCGLPVSSIVIPKVRAPGDVVCIDRVAHQLRQHGLAEVSLQPMIETPDAVLQAMAIGAASPRNVALLFGIGDYIAETGMRFGTAGPELARAQVALAAHAAGIDPIDHVWPHVKDADGLVRNAEAGAALGYVGKWAIHPAQIDALHAAFMPTAAELAEARRIVNAYEASVAQGIGAILVEGQLVDEAVIKIMQGRLAMETADHK</sequence>
<dbReference type="PANTHER" id="PTHR32308:SF0">
    <property type="entry name" value="HPCH_HPAI ALDOLASE_CITRATE LYASE DOMAIN-CONTAINING PROTEIN"/>
    <property type="match status" value="1"/>
</dbReference>
<evidence type="ECO:0000256" key="2">
    <source>
        <dbReference type="ARBA" id="ARBA00005568"/>
    </source>
</evidence>
<dbReference type="InterPro" id="IPR005000">
    <property type="entry name" value="Aldolase/citrate-lyase_domain"/>
</dbReference>
<dbReference type="GO" id="GO:0016829">
    <property type="term" value="F:lyase activity"/>
    <property type="evidence" value="ECO:0007669"/>
    <property type="project" value="UniProtKB-KW"/>
</dbReference>
<comment type="caution">
    <text evidence="6">The sequence shown here is derived from an EMBL/GenBank/DDBJ whole genome shotgun (WGS) entry which is preliminary data.</text>
</comment>
<evidence type="ECO:0000256" key="1">
    <source>
        <dbReference type="ARBA" id="ARBA00001946"/>
    </source>
</evidence>
<dbReference type="InterPro" id="IPR015813">
    <property type="entry name" value="Pyrv/PenolPyrv_kinase-like_dom"/>
</dbReference>
<keyword evidence="4" id="KW-0460">Magnesium</keyword>
<keyword evidence="6" id="KW-0456">Lyase</keyword>
<dbReference type="Pfam" id="PF03328">
    <property type="entry name" value="HpcH_HpaI"/>
    <property type="match status" value="1"/>
</dbReference>
<dbReference type="SUPFAM" id="SSF51621">
    <property type="entry name" value="Phosphoenolpyruvate/pyruvate domain"/>
    <property type="match status" value="1"/>
</dbReference>
<evidence type="ECO:0000256" key="3">
    <source>
        <dbReference type="ARBA" id="ARBA00022723"/>
    </source>
</evidence>
<dbReference type="RefSeq" id="WP_345938013.1">
    <property type="nucleotide sequence ID" value="NZ_JBBKTW010000007.1"/>
</dbReference>
<dbReference type="Proteomes" id="UP001413721">
    <property type="component" value="Unassembled WGS sequence"/>
</dbReference>
<protein>
    <submittedName>
        <fullName evidence="6">CoA ester lyase</fullName>
    </submittedName>
</protein>
<feature type="domain" description="HpcH/HpaI aldolase/citrate lyase" evidence="5">
    <location>
        <begin position="10"/>
        <end position="223"/>
    </location>
</feature>
<accession>A0ABU9YNH3</accession>
<comment type="similarity">
    <text evidence="2">Belongs to the HpcH/HpaI aldolase family.</text>
</comment>
<comment type="cofactor">
    <cofactor evidence="1">
        <name>Mg(2+)</name>
        <dbReference type="ChEBI" id="CHEBI:18420"/>
    </cofactor>
</comment>
<dbReference type="PANTHER" id="PTHR32308">
    <property type="entry name" value="LYASE BETA SUBUNIT, PUTATIVE (AFU_ORTHOLOGUE AFUA_4G13030)-RELATED"/>
    <property type="match status" value="1"/>
</dbReference>